<gene>
    <name evidence="1" type="ORF">ARMSODRAFT_358</name>
</gene>
<dbReference type="EMBL" id="KZ293415">
    <property type="protein sequence ID" value="PBK77629.1"/>
    <property type="molecule type" value="Genomic_DNA"/>
</dbReference>
<dbReference type="Proteomes" id="UP000218334">
    <property type="component" value="Unassembled WGS sequence"/>
</dbReference>
<sequence>MPRPYSFNVTASHTSPPDSLPSTYIAVIGNSTTRYRLYLCLSPAPMNKAQVIGMIILRTVCIEIGVKGNEVTPHLWCPVCLRFLTFVFQTVKTRGTYCDCAPSRFRPPLSKLHELCRSFPGSISTQGCYFVFL</sequence>
<evidence type="ECO:0000313" key="2">
    <source>
        <dbReference type="Proteomes" id="UP000218334"/>
    </source>
</evidence>
<proteinExistence type="predicted"/>
<reference evidence="2" key="1">
    <citation type="journal article" date="2017" name="Nat. Ecol. Evol.">
        <title>Genome expansion and lineage-specific genetic innovations in the forest pathogenic fungi Armillaria.</title>
        <authorList>
            <person name="Sipos G."/>
            <person name="Prasanna A.N."/>
            <person name="Walter M.C."/>
            <person name="O'Connor E."/>
            <person name="Balint B."/>
            <person name="Krizsan K."/>
            <person name="Kiss B."/>
            <person name="Hess J."/>
            <person name="Varga T."/>
            <person name="Slot J."/>
            <person name="Riley R."/>
            <person name="Boka B."/>
            <person name="Rigling D."/>
            <person name="Barry K."/>
            <person name="Lee J."/>
            <person name="Mihaltcheva S."/>
            <person name="LaButti K."/>
            <person name="Lipzen A."/>
            <person name="Waldron R."/>
            <person name="Moloney N.M."/>
            <person name="Sperisen C."/>
            <person name="Kredics L."/>
            <person name="Vagvoelgyi C."/>
            <person name="Patrignani A."/>
            <person name="Fitzpatrick D."/>
            <person name="Nagy I."/>
            <person name="Doyle S."/>
            <person name="Anderson J.B."/>
            <person name="Grigoriev I.V."/>
            <person name="Gueldener U."/>
            <person name="Muensterkoetter M."/>
            <person name="Nagy L.G."/>
        </authorList>
    </citation>
    <scope>NUCLEOTIDE SEQUENCE [LARGE SCALE GENOMIC DNA]</scope>
    <source>
        <strain evidence="2">28-4</strain>
    </source>
</reference>
<name>A0A2H3C3H9_9AGAR</name>
<evidence type="ECO:0000313" key="1">
    <source>
        <dbReference type="EMBL" id="PBK77629.1"/>
    </source>
</evidence>
<keyword evidence="2" id="KW-1185">Reference proteome</keyword>
<dbReference type="AlphaFoldDB" id="A0A2H3C3H9"/>
<protein>
    <submittedName>
        <fullName evidence="1">Uncharacterized protein</fullName>
    </submittedName>
</protein>
<accession>A0A2H3C3H9</accession>
<organism evidence="1 2">
    <name type="scientific">Armillaria solidipes</name>
    <dbReference type="NCBI Taxonomy" id="1076256"/>
    <lineage>
        <taxon>Eukaryota</taxon>
        <taxon>Fungi</taxon>
        <taxon>Dikarya</taxon>
        <taxon>Basidiomycota</taxon>
        <taxon>Agaricomycotina</taxon>
        <taxon>Agaricomycetes</taxon>
        <taxon>Agaricomycetidae</taxon>
        <taxon>Agaricales</taxon>
        <taxon>Marasmiineae</taxon>
        <taxon>Physalacriaceae</taxon>
        <taxon>Armillaria</taxon>
    </lineage>
</organism>